<feature type="region of interest" description="Disordered" evidence="2">
    <location>
        <begin position="44"/>
        <end position="69"/>
    </location>
</feature>
<name>A0AAV3RSV7_LITER</name>
<evidence type="ECO:0000313" key="3">
    <source>
        <dbReference type="EMBL" id="GAA0184539.1"/>
    </source>
</evidence>
<evidence type="ECO:0000313" key="4">
    <source>
        <dbReference type="Proteomes" id="UP001454036"/>
    </source>
</evidence>
<gene>
    <name evidence="3" type="ORF">LIER_31827</name>
</gene>
<feature type="coiled-coil region" evidence="1">
    <location>
        <begin position="135"/>
        <end position="162"/>
    </location>
</feature>
<dbReference type="EMBL" id="BAABME010011972">
    <property type="protein sequence ID" value="GAA0184539.1"/>
    <property type="molecule type" value="Genomic_DNA"/>
</dbReference>
<proteinExistence type="predicted"/>
<comment type="caution">
    <text evidence="3">The sequence shown here is derived from an EMBL/GenBank/DDBJ whole genome shotgun (WGS) entry which is preliminary data.</text>
</comment>
<keyword evidence="1" id="KW-0175">Coiled coil</keyword>
<reference evidence="3 4" key="1">
    <citation type="submission" date="2024-01" db="EMBL/GenBank/DDBJ databases">
        <title>The complete chloroplast genome sequence of Lithospermum erythrorhizon: insights into the phylogenetic relationship among Boraginaceae species and the maternal lineages of purple gromwells.</title>
        <authorList>
            <person name="Okada T."/>
            <person name="Watanabe K."/>
        </authorList>
    </citation>
    <scope>NUCLEOTIDE SEQUENCE [LARGE SCALE GENOMIC DNA]</scope>
</reference>
<evidence type="ECO:0000256" key="1">
    <source>
        <dbReference type="SAM" id="Coils"/>
    </source>
</evidence>
<protein>
    <submittedName>
        <fullName evidence="3">Uncharacterized protein</fullName>
    </submittedName>
</protein>
<evidence type="ECO:0000256" key="2">
    <source>
        <dbReference type="SAM" id="MobiDB-lite"/>
    </source>
</evidence>
<accession>A0AAV3RSV7</accession>
<dbReference type="AlphaFoldDB" id="A0AAV3RSV7"/>
<dbReference type="Proteomes" id="UP001454036">
    <property type="component" value="Unassembled WGS sequence"/>
</dbReference>
<sequence length="163" mass="18223">MEKDEVASPLLRRYFPLLGLSSFVDPFVTSILTWAARFRSRHPRGEATAPIPNDTALEPQNARDNTPQGSTEDLYVLSIFLRVEIKIPCLQLSLSQLPPLLESVPLDPPSCSQFFGLQRVVLQSYKGLLSSYEEASGCSSQVGQLENELKALRREKAREEGFL</sequence>
<organism evidence="3 4">
    <name type="scientific">Lithospermum erythrorhizon</name>
    <name type="common">Purple gromwell</name>
    <name type="synonym">Lithospermum officinale var. erythrorhizon</name>
    <dbReference type="NCBI Taxonomy" id="34254"/>
    <lineage>
        <taxon>Eukaryota</taxon>
        <taxon>Viridiplantae</taxon>
        <taxon>Streptophyta</taxon>
        <taxon>Embryophyta</taxon>
        <taxon>Tracheophyta</taxon>
        <taxon>Spermatophyta</taxon>
        <taxon>Magnoliopsida</taxon>
        <taxon>eudicotyledons</taxon>
        <taxon>Gunneridae</taxon>
        <taxon>Pentapetalae</taxon>
        <taxon>asterids</taxon>
        <taxon>lamiids</taxon>
        <taxon>Boraginales</taxon>
        <taxon>Boraginaceae</taxon>
        <taxon>Boraginoideae</taxon>
        <taxon>Lithospermeae</taxon>
        <taxon>Lithospermum</taxon>
    </lineage>
</organism>
<keyword evidence="4" id="KW-1185">Reference proteome</keyword>